<dbReference type="AlphaFoldDB" id="A0A0K0EA91"/>
<evidence type="ECO:0000313" key="1">
    <source>
        <dbReference type="WBParaSite" id="SSTP_0000641800.1"/>
    </source>
</evidence>
<sequence length="73" mass="7744">MGIVQLWILRSLNKGVPATDKNVLVSPVISSTTILPSTNLSNTNVSALDIAATSQISSLGIYIPKFWNQGNSS</sequence>
<protein>
    <submittedName>
        <fullName evidence="1">Secreted protein</fullName>
    </submittedName>
</protein>
<accession>A0A0K0EA91</accession>
<proteinExistence type="predicted"/>
<name>A0A0K0EA91_STRER</name>
<dbReference type="WBParaSite" id="SSTP_0000641800.1">
    <property type="protein sequence ID" value="SSTP_0000641800.1"/>
    <property type="gene ID" value="SSTP_0000641800"/>
</dbReference>
<reference evidence="1" key="1">
    <citation type="submission" date="2015-08" db="UniProtKB">
        <authorList>
            <consortium name="WormBaseParasite"/>
        </authorList>
    </citation>
    <scope>IDENTIFICATION</scope>
</reference>
<organism evidence="1">
    <name type="scientific">Strongyloides stercoralis</name>
    <name type="common">Threadworm</name>
    <dbReference type="NCBI Taxonomy" id="6248"/>
    <lineage>
        <taxon>Eukaryota</taxon>
        <taxon>Metazoa</taxon>
        <taxon>Ecdysozoa</taxon>
        <taxon>Nematoda</taxon>
        <taxon>Chromadorea</taxon>
        <taxon>Rhabditida</taxon>
        <taxon>Tylenchina</taxon>
        <taxon>Panagrolaimomorpha</taxon>
        <taxon>Strongyloidoidea</taxon>
        <taxon>Strongyloididae</taxon>
        <taxon>Strongyloides</taxon>
    </lineage>
</organism>